<accession>A0AAY3ZZ56</accession>
<reference evidence="8" key="2">
    <citation type="submission" date="2025-08" db="UniProtKB">
        <authorList>
            <consortium name="Ensembl"/>
        </authorList>
    </citation>
    <scope>IDENTIFICATION</scope>
</reference>
<dbReference type="PRINTS" id="PR00970">
    <property type="entry name" value="RIBTRNSFRASE"/>
</dbReference>
<dbReference type="Gene3D" id="3.90.176.10">
    <property type="entry name" value="Toxin ADP-ribosyltransferase, Chain A, domain 1"/>
    <property type="match status" value="1"/>
</dbReference>
<dbReference type="InterPro" id="IPR050999">
    <property type="entry name" value="ADP-ribosyltransferase_ARG"/>
</dbReference>
<organism evidence="8 9">
    <name type="scientific">Denticeps clupeoides</name>
    <name type="common">denticle herring</name>
    <dbReference type="NCBI Taxonomy" id="299321"/>
    <lineage>
        <taxon>Eukaryota</taxon>
        <taxon>Metazoa</taxon>
        <taxon>Chordata</taxon>
        <taxon>Craniata</taxon>
        <taxon>Vertebrata</taxon>
        <taxon>Euteleostomi</taxon>
        <taxon>Actinopterygii</taxon>
        <taxon>Neopterygii</taxon>
        <taxon>Teleostei</taxon>
        <taxon>Clupei</taxon>
        <taxon>Clupeiformes</taxon>
        <taxon>Denticipitoidei</taxon>
        <taxon>Denticipitidae</taxon>
        <taxon>Denticeps</taxon>
    </lineage>
</organism>
<dbReference type="PANTHER" id="PTHR10339">
    <property type="entry name" value="ADP-RIBOSYLTRANSFERASE"/>
    <property type="match status" value="1"/>
</dbReference>
<evidence type="ECO:0000256" key="7">
    <source>
        <dbReference type="RuleBase" id="RU361228"/>
    </source>
</evidence>
<dbReference type="PROSITE" id="PS51996">
    <property type="entry name" value="TR_MART"/>
    <property type="match status" value="1"/>
</dbReference>
<keyword evidence="2 7" id="KW-0328">Glycosyltransferase</keyword>
<dbReference type="InterPro" id="IPR000768">
    <property type="entry name" value="ART"/>
</dbReference>
<evidence type="ECO:0000256" key="6">
    <source>
        <dbReference type="ARBA" id="ARBA00047597"/>
    </source>
</evidence>
<evidence type="ECO:0000256" key="3">
    <source>
        <dbReference type="ARBA" id="ARBA00022679"/>
    </source>
</evidence>
<evidence type="ECO:0000256" key="4">
    <source>
        <dbReference type="ARBA" id="ARBA00022695"/>
    </source>
</evidence>
<dbReference type="AlphaFoldDB" id="A0AAY3ZZ56"/>
<dbReference type="Ensembl" id="ENSDCDT00010000919.1">
    <property type="protein sequence ID" value="ENSDCDP00010000880.1"/>
    <property type="gene ID" value="ENSDCDG00010000498.1"/>
</dbReference>
<evidence type="ECO:0000313" key="8">
    <source>
        <dbReference type="Ensembl" id="ENSDCDP00010000880.1"/>
    </source>
</evidence>
<dbReference type="Pfam" id="PF01129">
    <property type="entry name" value="ART"/>
    <property type="match status" value="1"/>
</dbReference>
<dbReference type="GeneTree" id="ENSGT01030000234601"/>
<dbReference type="GO" id="GO:0003950">
    <property type="term" value="F:NAD+ poly-ADP-ribosyltransferase activity"/>
    <property type="evidence" value="ECO:0007669"/>
    <property type="project" value="TreeGrafter"/>
</dbReference>
<comment type="catalytic activity">
    <reaction evidence="6 7">
        <text>L-arginyl-[protein] + NAD(+) = N(omega)-(ADP-D-ribosyl)-L-arginyl-[protein] + nicotinamide + H(+)</text>
        <dbReference type="Rhea" id="RHEA:19149"/>
        <dbReference type="Rhea" id="RHEA-COMP:10532"/>
        <dbReference type="Rhea" id="RHEA-COMP:15087"/>
        <dbReference type="ChEBI" id="CHEBI:15378"/>
        <dbReference type="ChEBI" id="CHEBI:17154"/>
        <dbReference type="ChEBI" id="CHEBI:29965"/>
        <dbReference type="ChEBI" id="CHEBI:57540"/>
        <dbReference type="ChEBI" id="CHEBI:142554"/>
        <dbReference type="EC" id="2.4.2.31"/>
    </reaction>
</comment>
<keyword evidence="5 7" id="KW-0521">NADP</keyword>
<keyword evidence="9" id="KW-1185">Reference proteome</keyword>
<protein>
    <recommendedName>
        <fullName evidence="7">NAD(P)(+)--arginine ADP-ribosyltransferase</fullName>
        <ecNumber evidence="7">2.4.2.31</ecNumber>
    </recommendedName>
    <alternativeName>
        <fullName evidence="7">Mono(ADP-ribosyl)transferase</fullName>
    </alternativeName>
</protein>
<name>A0AAY3ZZ56_9TELE</name>
<keyword evidence="7" id="KW-0520">NAD</keyword>
<dbReference type="EC" id="2.4.2.31" evidence="7"/>
<dbReference type="GO" id="GO:0106274">
    <property type="term" value="F:NAD+-protein-arginine ADP-ribosyltransferase activity"/>
    <property type="evidence" value="ECO:0007669"/>
    <property type="project" value="UniProtKB-EC"/>
</dbReference>
<comment type="similarity">
    <text evidence="1 7">Belongs to the Arg-specific ADP-ribosyltransferase family.</text>
</comment>
<evidence type="ECO:0000313" key="9">
    <source>
        <dbReference type="Proteomes" id="UP000694580"/>
    </source>
</evidence>
<keyword evidence="4" id="KW-0548">Nucleotidyltransferase</keyword>
<dbReference type="Proteomes" id="UP000694580">
    <property type="component" value="Chromosome 2"/>
</dbReference>
<dbReference type="GO" id="GO:0016779">
    <property type="term" value="F:nucleotidyltransferase activity"/>
    <property type="evidence" value="ECO:0007669"/>
    <property type="project" value="UniProtKB-KW"/>
</dbReference>
<reference evidence="8 9" key="1">
    <citation type="submission" date="2020-06" db="EMBL/GenBank/DDBJ databases">
        <authorList>
            <consortium name="Wellcome Sanger Institute Data Sharing"/>
        </authorList>
    </citation>
    <scope>NUCLEOTIDE SEQUENCE [LARGE SCALE GENOMIC DNA]</scope>
</reference>
<evidence type="ECO:0000256" key="5">
    <source>
        <dbReference type="ARBA" id="ARBA00022857"/>
    </source>
</evidence>
<dbReference type="SUPFAM" id="SSF56399">
    <property type="entry name" value="ADP-ribosylation"/>
    <property type="match status" value="1"/>
</dbReference>
<proteinExistence type="inferred from homology"/>
<evidence type="ECO:0000256" key="2">
    <source>
        <dbReference type="ARBA" id="ARBA00022676"/>
    </source>
</evidence>
<keyword evidence="3 7" id="KW-0808">Transferase</keyword>
<reference evidence="8" key="3">
    <citation type="submission" date="2025-09" db="UniProtKB">
        <authorList>
            <consortium name="Ensembl"/>
        </authorList>
    </citation>
    <scope>IDENTIFICATION</scope>
</reference>
<dbReference type="PANTHER" id="PTHR10339:SF27">
    <property type="entry name" value="NAD(P)(+)--ARGININE ADP-RIBOSYLTRANSFERASE"/>
    <property type="match status" value="1"/>
</dbReference>
<sequence length="272" mass="30949">MHVTSCQDKTDWYCKRLIQVLCISYKDNLLNSYFLEHYMKYSTILTFVTMSVDYTFSECREKMLSKVISPNGLLEEELKNNSELSAEWTQIKCNIFPGGLEEHTEALVTYSHAKRIFRQNFNKFVASKGGNMSLYQTEFFFKSLDFLLLDSMWLLNNGSDCRAVFRGTEKSYDATVGDKVRFGRFTSANTKRTDAVENCADGGTLFNIYTCSVVDLETYACLPDELELLISPLEVFSVVDVKTISDCDKVIVLNHTWSAPPPSGCILFPTLS</sequence>
<evidence type="ECO:0000256" key="1">
    <source>
        <dbReference type="ARBA" id="ARBA00009558"/>
    </source>
</evidence>